<comment type="similarity">
    <text evidence="3">Belongs to the eukaryotic/archaeal RNase P protein component 1 family.</text>
</comment>
<dbReference type="GO" id="GO:0001682">
    <property type="term" value="P:tRNA 5'-leader removal"/>
    <property type="evidence" value="ECO:0007669"/>
    <property type="project" value="InterPro"/>
</dbReference>
<protein>
    <recommendedName>
        <fullName evidence="4">Ribonuclease P protein subunit p29</fullName>
    </recommendedName>
</protein>
<dbReference type="GO" id="GO:0033204">
    <property type="term" value="F:ribonuclease P RNA binding"/>
    <property type="evidence" value="ECO:0007669"/>
    <property type="project" value="InterPro"/>
</dbReference>
<dbReference type="InParanoid" id="A0A7M7QK85"/>
<keyword evidence="9" id="KW-0378">Hydrolase</keyword>
<dbReference type="InterPro" id="IPR023538">
    <property type="entry name" value="RNP1"/>
</dbReference>
<dbReference type="GO" id="GO:0000172">
    <property type="term" value="C:ribonuclease MRP complex"/>
    <property type="evidence" value="ECO:0007669"/>
    <property type="project" value="InterPro"/>
</dbReference>
<dbReference type="FunCoup" id="A0A7M7QK85">
    <property type="interactions" value="872"/>
</dbReference>
<dbReference type="Gene3D" id="2.30.30.210">
    <property type="entry name" value="Ribonuclease P/MRP, subunit p29"/>
    <property type="match status" value="1"/>
</dbReference>
<dbReference type="InterPro" id="IPR016848">
    <property type="entry name" value="RNase_P/MRP_Rpp29-subunit"/>
</dbReference>
<dbReference type="SMR" id="A0A7M7QK85"/>
<dbReference type="SMART" id="SM00538">
    <property type="entry name" value="POP4"/>
    <property type="match status" value="1"/>
</dbReference>
<evidence type="ECO:0000256" key="3">
    <source>
        <dbReference type="ARBA" id="ARBA00006181"/>
    </source>
</evidence>
<dbReference type="GeneID" id="100122856"/>
<evidence type="ECO:0000256" key="2">
    <source>
        <dbReference type="ARBA" id="ARBA00004123"/>
    </source>
</evidence>
<dbReference type="PANTHER" id="PTHR13348">
    <property type="entry name" value="RIBONUCLEASE P SUBUNIT P29"/>
    <property type="match status" value="1"/>
</dbReference>
<dbReference type="PANTHER" id="PTHR13348:SF0">
    <property type="entry name" value="RIBONUCLEASE P PROTEIN SUBUNIT P29"/>
    <property type="match status" value="1"/>
</dbReference>
<organism evidence="11 12">
    <name type="scientific">Nasonia vitripennis</name>
    <name type="common">Parasitic wasp</name>
    <dbReference type="NCBI Taxonomy" id="7425"/>
    <lineage>
        <taxon>Eukaryota</taxon>
        <taxon>Metazoa</taxon>
        <taxon>Ecdysozoa</taxon>
        <taxon>Arthropoda</taxon>
        <taxon>Hexapoda</taxon>
        <taxon>Insecta</taxon>
        <taxon>Pterygota</taxon>
        <taxon>Neoptera</taxon>
        <taxon>Endopterygota</taxon>
        <taxon>Hymenoptera</taxon>
        <taxon>Apocrita</taxon>
        <taxon>Proctotrupomorpha</taxon>
        <taxon>Chalcidoidea</taxon>
        <taxon>Pteromalidae</taxon>
        <taxon>Pteromalinae</taxon>
        <taxon>Nasonia</taxon>
    </lineage>
</organism>
<comment type="subcellular location">
    <subcellularLocation>
        <location evidence="2">Nucleus</location>
    </subcellularLocation>
</comment>
<dbReference type="GO" id="GO:0006364">
    <property type="term" value="P:rRNA processing"/>
    <property type="evidence" value="ECO:0007669"/>
    <property type="project" value="TreeGrafter"/>
</dbReference>
<dbReference type="InterPro" id="IPR023534">
    <property type="entry name" value="Rof/RNase_P-like"/>
</dbReference>
<keyword evidence="6" id="KW-0819">tRNA processing</keyword>
<comment type="subunit">
    <text evidence="10">Component of nuclear RNase P and RNase MRP ribonucleoproteins. RNase P consists of a catalytic RNA moiety and 10 different protein chains; POP1, POP4, POP5, POP7, RPP14, RPP21, RPP25, RPP30, RPP38 and RPP40. Within the RNase P complex, POP1, POP7 and RPP25 form the 'finger' subcomplex, POP5, RPP14, RPP40 and homodimeric RPP30 form the 'palm' subcomplex, and RPP21, POP4 and RPP38 form the 'wrist' subcomplex. All subunits of the RNase P complex interact with the catalytic RNA. Several subunits of RNase P are also part of the RNase MRP complex. RNase MRP consists of a catalytic RNA moiety and about 8 protein subunits; POP1, POP7, RPP25, RPP30, RPP38, RPP40 and possibly also POP4 and POP5.</text>
</comment>
<dbReference type="GO" id="GO:0005634">
    <property type="term" value="C:nucleus"/>
    <property type="evidence" value="ECO:0007669"/>
    <property type="project" value="UniProtKB-SubCell"/>
</dbReference>
<dbReference type="RefSeq" id="XP_031788140.1">
    <property type="nucleotide sequence ID" value="XM_031932280.2"/>
</dbReference>
<evidence type="ECO:0000256" key="1">
    <source>
        <dbReference type="ARBA" id="ARBA00002435"/>
    </source>
</evidence>
<dbReference type="EnsemblMetazoa" id="XM_031932280">
    <property type="protein sequence ID" value="XP_031788140"/>
    <property type="gene ID" value="LOC100122856"/>
</dbReference>
<evidence type="ECO:0000256" key="10">
    <source>
        <dbReference type="ARBA" id="ARBA00046486"/>
    </source>
</evidence>
<dbReference type="OrthoDB" id="124041at2759"/>
<sequence>MEHSSQNVCLPLPVTVTSRITTYEQREQYLLNFLKNVLPSCDIKGIDDELKKSFTFNKHKNKVAKKKPQKSPFLTIRKSILLGLNKFGKKSLRYADMLPLNSLWLEYMHHMLGIEDFTSLPTNSTNPHWENISQRLMKADYHGAKVTITRSKCPSTVGIKGLIIQDTKNTFRLLSEDDVIRSKLVNALLTISKLLIVFLFVSAIPKVSCVFHVHLDENVHIEVFGKELCVRPAERSVKKFKNLHIPEL</sequence>
<evidence type="ECO:0000256" key="8">
    <source>
        <dbReference type="ARBA" id="ARBA00022759"/>
    </source>
</evidence>
<accession>A0A7M7QK85</accession>
<dbReference type="InterPro" id="IPR036980">
    <property type="entry name" value="RNase_P/MRP_Rpp29_sf"/>
</dbReference>
<evidence type="ECO:0000256" key="9">
    <source>
        <dbReference type="ARBA" id="ARBA00022801"/>
    </source>
</evidence>
<dbReference type="GO" id="GO:0004519">
    <property type="term" value="F:endonuclease activity"/>
    <property type="evidence" value="ECO:0007669"/>
    <property type="project" value="UniProtKB-KW"/>
</dbReference>
<evidence type="ECO:0000313" key="11">
    <source>
        <dbReference type="EnsemblMetazoa" id="XP_031788140"/>
    </source>
</evidence>
<reference evidence="11" key="1">
    <citation type="submission" date="2021-01" db="UniProtKB">
        <authorList>
            <consortium name="EnsemblMetazoa"/>
        </authorList>
    </citation>
    <scope>IDENTIFICATION</scope>
</reference>
<dbReference type="SUPFAM" id="SSF101744">
    <property type="entry name" value="Rof/RNase P subunit-like"/>
    <property type="match status" value="1"/>
</dbReference>
<keyword evidence="7" id="KW-0540">Nuclease</keyword>
<keyword evidence="8" id="KW-0255">Endonuclease</keyword>
<keyword evidence="5" id="KW-0963">Cytoplasm</keyword>
<dbReference type="InterPro" id="IPR002730">
    <property type="entry name" value="Rpp29/RNP1"/>
</dbReference>
<dbReference type="Pfam" id="PF01868">
    <property type="entry name" value="RNase_P-MRP_p29"/>
    <property type="match status" value="1"/>
</dbReference>
<evidence type="ECO:0000256" key="4">
    <source>
        <dbReference type="ARBA" id="ARBA00016225"/>
    </source>
</evidence>
<dbReference type="HAMAP" id="MF_00754">
    <property type="entry name" value="RNase_P_1"/>
    <property type="match status" value="1"/>
</dbReference>
<comment type="function">
    <text evidence="1">Component of ribonuclease P, a ribonucleoprotein complex that generates mature tRNA molecules by cleaving their 5'-ends.</text>
</comment>
<proteinExistence type="inferred from homology"/>
<dbReference type="GO" id="GO:0016787">
    <property type="term" value="F:hydrolase activity"/>
    <property type="evidence" value="ECO:0007669"/>
    <property type="project" value="UniProtKB-KW"/>
</dbReference>
<evidence type="ECO:0000256" key="5">
    <source>
        <dbReference type="ARBA" id="ARBA00022490"/>
    </source>
</evidence>
<keyword evidence="12" id="KW-1185">Reference proteome</keyword>
<evidence type="ECO:0000256" key="6">
    <source>
        <dbReference type="ARBA" id="ARBA00022694"/>
    </source>
</evidence>
<dbReference type="Proteomes" id="UP000002358">
    <property type="component" value="Chromosome 5"/>
</dbReference>
<evidence type="ECO:0000256" key="7">
    <source>
        <dbReference type="ARBA" id="ARBA00022722"/>
    </source>
</evidence>
<dbReference type="GO" id="GO:0030677">
    <property type="term" value="C:ribonuclease P complex"/>
    <property type="evidence" value="ECO:0007669"/>
    <property type="project" value="InterPro"/>
</dbReference>
<dbReference type="AlphaFoldDB" id="A0A7M7QK85"/>
<dbReference type="CTD" id="10775"/>
<evidence type="ECO:0000313" key="12">
    <source>
        <dbReference type="Proteomes" id="UP000002358"/>
    </source>
</evidence>
<name>A0A7M7QK85_NASVI</name>